<evidence type="ECO:0000256" key="4">
    <source>
        <dbReference type="ARBA" id="ARBA00022776"/>
    </source>
</evidence>
<evidence type="ECO:0000256" key="5">
    <source>
        <dbReference type="ARBA" id="ARBA00022838"/>
    </source>
</evidence>
<dbReference type="GO" id="GO:0051301">
    <property type="term" value="P:cell division"/>
    <property type="evidence" value="ECO:0007669"/>
    <property type="project" value="UniProtKB-UniRule"/>
</dbReference>
<evidence type="ECO:0000313" key="14">
    <source>
        <dbReference type="EMBL" id="EYC40889.1"/>
    </source>
</evidence>
<protein>
    <recommendedName>
        <fullName evidence="10">Kinetochore protein NDC80</fullName>
    </recommendedName>
</protein>
<dbReference type="GO" id="GO:0051315">
    <property type="term" value="P:attachment of mitotic spindle microtubules to kinetochore"/>
    <property type="evidence" value="ECO:0007669"/>
    <property type="project" value="UniProtKB-UniRule"/>
</dbReference>
<feature type="compositionally biased region" description="Polar residues" evidence="12">
    <location>
        <begin position="34"/>
        <end position="44"/>
    </location>
</feature>
<dbReference type="OrthoDB" id="5822491at2759"/>
<evidence type="ECO:0000256" key="6">
    <source>
        <dbReference type="ARBA" id="ARBA00023054"/>
    </source>
</evidence>
<evidence type="ECO:0000256" key="1">
    <source>
        <dbReference type="ARBA" id="ARBA00007050"/>
    </source>
</evidence>
<organism evidence="14 15">
    <name type="scientific">Ancylostoma ceylanicum</name>
    <dbReference type="NCBI Taxonomy" id="53326"/>
    <lineage>
        <taxon>Eukaryota</taxon>
        <taxon>Metazoa</taxon>
        <taxon>Ecdysozoa</taxon>
        <taxon>Nematoda</taxon>
        <taxon>Chromadorea</taxon>
        <taxon>Rhabditida</taxon>
        <taxon>Rhabditina</taxon>
        <taxon>Rhabditomorpha</taxon>
        <taxon>Strongyloidea</taxon>
        <taxon>Ancylostomatidae</taxon>
        <taxon>Ancylostomatinae</taxon>
        <taxon>Ancylostoma</taxon>
    </lineage>
</organism>
<feature type="coiled-coil region" evidence="11">
    <location>
        <begin position="462"/>
        <end position="552"/>
    </location>
</feature>
<keyword evidence="15" id="KW-1185">Reference proteome</keyword>
<keyword evidence="6 11" id="KW-0175">Coiled coil</keyword>
<dbReference type="PANTHER" id="PTHR10643">
    <property type="entry name" value="KINETOCHORE PROTEIN NDC80"/>
    <property type="match status" value="1"/>
</dbReference>
<evidence type="ECO:0000256" key="3">
    <source>
        <dbReference type="ARBA" id="ARBA00022618"/>
    </source>
</evidence>
<dbReference type="GO" id="GO:0031262">
    <property type="term" value="C:Ndc80 complex"/>
    <property type="evidence" value="ECO:0007669"/>
    <property type="project" value="UniProtKB-UniRule"/>
</dbReference>
<comment type="caution">
    <text evidence="14">The sequence shown here is derived from an EMBL/GenBank/DDBJ whole genome shotgun (WGS) entry which is preliminary data.</text>
</comment>
<evidence type="ECO:0000256" key="9">
    <source>
        <dbReference type="ARBA" id="ARBA00023328"/>
    </source>
</evidence>
<dbReference type="GO" id="GO:0005634">
    <property type="term" value="C:nucleus"/>
    <property type="evidence" value="ECO:0007669"/>
    <property type="project" value="UniProtKB-SubCell"/>
</dbReference>
<keyword evidence="3 10" id="KW-0132">Cell division</keyword>
<dbReference type="InterPro" id="IPR055260">
    <property type="entry name" value="Ndc80_CH"/>
</dbReference>
<evidence type="ECO:0000259" key="13">
    <source>
        <dbReference type="Pfam" id="PF03801"/>
    </source>
</evidence>
<keyword evidence="5 10" id="KW-0995">Kinetochore</keyword>
<dbReference type="InterPro" id="IPR005550">
    <property type="entry name" value="Kinetochore_Ndc80"/>
</dbReference>
<comment type="similarity">
    <text evidence="1 10">Belongs to the NDC80/HEC1 family.</text>
</comment>
<reference evidence="15" key="1">
    <citation type="journal article" date="2015" name="Nat. Genet.">
        <title>The genome and transcriptome of the zoonotic hookworm Ancylostoma ceylanicum identify infection-specific gene families.</title>
        <authorList>
            <person name="Schwarz E.M."/>
            <person name="Hu Y."/>
            <person name="Antoshechkin I."/>
            <person name="Miller M.M."/>
            <person name="Sternberg P.W."/>
            <person name="Aroian R.V."/>
        </authorList>
    </citation>
    <scope>NUCLEOTIDE SEQUENCE</scope>
    <source>
        <strain evidence="15">HY135</strain>
    </source>
</reference>
<evidence type="ECO:0000256" key="11">
    <source>
        <dbReference type="SAM" id="Coils"/>
    </source>
</evidence>
<feature type="coiled-coil region" evidence="11">
    <location>
        <begin position="260"/>
        <end position="388"/>
    </location>
</feature>
<evidence type="ECO:0000256" key="7">
    <source>
        <dbReference type="ARBA" id="ARBA00023242"/>
    </source>
</evidence>
<comment type="function">
    <text evidence="10">Acts as a component of the essential kinetochore-associated NDC80 complex, which is required for chromosome segregation and spindle checkpoint activity.</text>
</comment>
<dbReference type="InterPro" id="IPR038273">
    <property type="entry name" value="Ndc80_sf"/>
</dbReference>
<keyword evidence="9 10" id="KW-0137">Centromere</keyword>
<keyword evidence="4 10" id="KW-0498">Mitosis</keyword>
<dbReference type="Pfam" id="PF03801">
    <property type="entry name" value="Ndc80_HEC"/>
    <property type="match status" value="1"/>
</dbReference>
<name>A0A016WM36_9BILA</name>
<proteinExistence type="inferred from homology"/>
<dbReference type="Gene3D" id="1.10.418.30">
    <property type="entry name" value="Ncd80 complex, Ncd80 subunit"/>
    <property type="match status" value="1"/>
</dbReference>
<keyword evidence="2 10" id="KW-0158">Chromosome</keyword>
<dbReference type="PANTHER" id="PTHR10643:SF2">
    <property type="entry name" value="KINETOCHORE PROTEIN NDC80 HOMOLOG"/>
    <property type="match status" value="1"/>
</dbReference>
<dbReference type="EMBL" id="JARK01000191">
    <property type="protein sequence ID" value="EYC40889.1"/>
    <property type="molecule type" value="Genomic_DNA"/>
</dbReference>
<comment type="subcellular location">
    <subcellularLocation>
        <location evidence="10">Chromosome</location>
        <location evidence="10">Centromere</location>
        <location evidence="10">Kinetochore</location>
    </subcellularLocation>
    <subcellularLocation>
        <location evidence="10">Nucleus</location>
    </subcellularLocation>
</comment>
<keyword evidence="8 10" id="KW-0131">Cell cycle</keyword>
<gene>
    <name evidence="14" type="primary">Acey_s0591.g393</name>
    <name evidence="14" type="synonym">Acey-ndc-80</name>
    <name evidence="14" type="ORF">Y032_0591g393</name>
</gene>
<dbReference type="AlphaFoldDB" id="A0A016WM36"/>
<evidence type="ECO:0000313" key="15">
    <source>
        <dbReference type="Proteomes" id="UP000024635"/>
    </source>
</evidence>
<dbReference type="Proteomes" id="UP000024635">
    <property type="component" value="Unassembled WGS sequence"/>
</dbReference>
<feature type="region of interest" description="Disordered" evidence="12">
    <location>
        <begin position="1"/>
        <end position="51"/>
    </location>
</feature>
<evidence type="ECO:0000256" key="12">
    <source>
        <dbReference type="SAM" id="MobiDB-lite"/>
    </source>
</evidence>
<feature type="domain" description="Kinetochore protein Ndc80 CH" evidence="13">
    <location>
        <begin position="65"/>
        <end position="190"/>
    </location>
</feature>
<sequence>MHNTDRKKSLGANRWGGAPSSTMKTPTRPRFTFGGTQINSTSKNDYGAGQPRFSMGTTVPASARRASLFRSITSNFKDTRPISTKECQNEMIRKIYDFLLEHDGENCLPEKVIRSPTKQDFIIMFESIYQHLNPDFQLKNVTEEVTLILRELGYPTAIKPSTMQTIGASHTWPTLLAALTWMIDVVNVKNSLQDQGAQQLLLGGDDSSGTLKAYKYSWLNAGFKEYVQNRDALNSENFFDSKIRALRNWYEQQEDFDSQQQTIQATLDQLREDCAELEADKGSVDRIREDISRMDDDIKKAKEYKEETEDDVDQLNAELNVVEAETGKVAKEAKEYRCRVADLHATIKAQEEKQGLSDRDARALVAEVEESSLTVRKLKAELEDLCKQHWLEVPKCRKALAEQQDMFHKLMLDIRNLHTTALQENISIAEEVPQDARALLSAVLNEAKTFLAKTESHLLQRKQDLEQLIRQQTYQTEEIKQNNAVESRVLRDQQREQTRAERQRKYERDEWEKDVIAAEADIERIEIDRDVLENRRNEIGSLKRDLETMRAENIQYSKILAEKQSRIKDEMLTRFQLIVKDLDLMKEARDWMMAHLELLISLGQGFDEGFDES</sequence>
<dbReference type="STRING" id="53326.A0A016WM36"/>
<evidence type="ECO:0000256" key="2">
    <source>
        <dbReference type="ARBA" id="ARBA00022454"/>
    </source>
</evidence>
<keyword evidence="7 10" id="KW-0539">Nucleus</keyword>
<comment type="subunit">
    <text evidence="10">Component of the NDC80 complex.</text>
</comment>
<accession>A0A016WM36</accession>
<evidence type="ECO:0000256" key="10">
    <source>
        <dbReference type="RuleBase" id="RU368072"/>
    </source>
</evidence>
<evidence type="ECO:0000256" key="8">
    <source>
        <dbReference type="ARBA" id="ARBA00023306"/>
    </source>
</evidence>